<feature type="coiled-coil region" evidence="3">
    <location>
        <begin position="9"/>
        <end position="107"/>
    </location>
</feature>
<keyword evidence="6" id="KW-1185">Reference proteome</keyword>
<proteinExistence type="inferred from homology"/>
<evidence type="ECO:0000313" key="6">
    <source>
        <dbReference type="Proteomes" id="UP000790347"/>
    </source>
</evidence>
<evidence type="ECO:0000256" key="1">
    <source>
        <dbReference type="ARBA" id="ARBA00005537"/>
    </source>
</evidence>
<reference evidence="4" key="2">
    <citation type="submission" date="2020-06" db="EMBL/GenBank/DDBJ databases">
        <authorList>
            <person name="Ji K."/>
            <person name="Li J."/>
        </authorList>
    </citation>
    <scope>NUCLEOTIDE SEQUENCE</scope>
    <source>
        <strain evidence="4">JKM2019</strain>
        <tissue evidence="4">Whole body</tissue>
    </source>
</reference>
<dbReference type="OrthoDB" id="21214at2759"/>
<keyword evidence="2 3" id="KW-0175">Coiled coil</keyword>
<dbReference type="EMBL" id="SDOV01000002">
    <property type="protein sequence ID" value="KAH7643720.1"/>
    <property type="molecule type" value="Genomic_DNA"/>
</dbReference>
<sequence>MSNNMTPNIDKIIQSLQKSTQQIDNLNEQMNDLSNSSQDLHKTVKLNKEYNDELNNLNNLSTYNSRASLIIALEQERKTIQELENENQELESAIQNHQEVLNVIMAKYREQGHLLERLNQLEQSYEIQDDLLNEREKFFHTKLNELVPLLDSVGTFDEIEIEKQDALIQKLIEENNKIKNLLQQQLYVDNEL</sequence>
<dbReference type="EMBL" id="ASGP02000007">
    <property type="protein sequence ID" value="KAH9497310.1"/>
    <property type="molecule type" value="Genomic_DNA"/>
</dbReference>
<reference evidence="4" key="3">
    <citation type="journal article" date="2021" name="World Allergy Organ. J.">
        <title>Chromosome-level assembly of Dermatophagoides farinae genome and transcriptome reveals two novel allergens Der f 37 and Der f 39.</title>
        <authorList>
            <person name="Chen J."/>
            <person name="Cai Z."/>
            <person name="Fan D."/>
            <person name="Hu J."/>
            <person name="Hou Y."/>
            <person name="He Y."/>
            <person name="Zhang Z."/>
            <person name="Zhao Z."/>
            <person name="Gao P."/>
            <person name="Hu W."/>
            <person name="Sun J."/>
            <person name="Li J."/>
            <person name="Ji K."/>
        </authorList>
    </citation>
    <scope>NUCLEOTIDE SEQUENCE</scope>
    <source>
        <strain evidence="4">JKM2019</strain>
    </source>
</reference>
<dbReference type="InterPro" id="IPR008555">
    <property type="entry name" value="SIKE"/>
</dbReference>
<accession>A0A922L269</accession>
<protein>
    <submittedName>
        <fullName evidence="4">Duf837 domain containing protein 1</fullName>
    </submittedName>
    <submittedName>
        <fullName evidence="5">FGFR1 oncoprotein partner 2</fullName>
    </submittedName>
</protein>
<evidence type="ECO:0000313" key="4">
    <source>
        <dbReference type="EMBL" id="KAH7643720.1"/>
    </source>
</evidence>
<evidence type="ECO:0000256" key="3">
    <source>
        <dbReference type="SAM" id="Coils"/>
    </source>
</evidence>
<dbReference type="AlphaFoldDB" id="A0A922L269"/>
<dbReference type="PANTHER" id="PTHR12186">
    <property type="entry name" value="SIKE FAMILY MEMBER"/>
    <property type="match status" value="1"/>
</dbReference>
<evidence type="ECO:0000313" key="5">
    <source>
        <dbReference type="EMBL" id="KAH9497310.1"/>
    </source>
</evidence>
<comment type="similarity">
    <text evidence="1">Belongs to the SIKE family.</text>
</comment>
<organism evidence="5 6">
    <name type="scientific">Dermatophagoides farinae</name>
    <name type="common">American house dust mite</name>
    <dbReference type="NCBI Taxonomy" id="6954"/>
    <lineage>
        <taxon>Eukaryota</taxon>
        <taxon>Metazoa</taxon>
        <taxon>Ecdysozoa</taxon>
        <taxon>Arthropoda</taxon>
        <taxon>Chelicerata</taxon>
        <taxon>Arachnida</taxon>
        <taxon>Acari</taxon>
        <taxon>Acariformes</taxon>
        <taxon>Sarcoptiformes</taxon>
        <taxon>Astigmata</taxon>
        <taxon>Psoroptidia</taxon>
        <taxon>Analgoidea</taxon>
        <taxon>Pyroglyphidae</taxon>
        <taxon>Dermatophagoidinae</taxon>
        <taxon>Dermatophagoides</taxon>
    </lineage>
</organism>
<dbReference type="Pfam" id="PF05769">
    <property type="entry name" value="SIKE"/>
    <property type="match status" value="1"/>
</dbReference>
<name>A0A922L269_DERFA</name>
<comment type="caution">
    <text evidence="5">The sequence shown here is derived from an EMBL/GenBank/DDBJ whole genome shotgun (WGS) entry which is preliminary data.</text>
</comment>
<reference evidence="5" key="1">
    <citation type="submission" date="2013-05" db="EMBL/GenBank/DDBJ databases">
        <authorList>
            <person name="Yim A.K.Y."/>
            <person name="Chan T.F."/>
            <person name="Ji K.M."/>
            <person name="Liu X.Y."/>
            <person name="Zhou J.W."/>
            <person name="Li R.Q."/>
            <person name="Yang K.Y."/>
            <person name="Li J."/>
            <person name="Li M."/>
            <person name="Law P.T.W."/>
            <person name="Wu Y.L."/>
            <person name="Cai Z.L."/>
            <person name="Qin H."/>
            <person name="Bao Y."/>
            <person name="Leung R.K.K."/>
            <person name="Ng P.K.S."/>
            <person name="Zou J."/>
            <person name="Zhong X.J."/>
            <person name="Ran P.X."/>
            <person name="Zhong N.S."/>
            <person name="Liu Z.G."/>
            <person name="Tsui S.K.W."/>
        </authorList>
    </citation>
    <scope>NUCLEOTIDE SEQUENCE</scope>
    <source>
        <strain evidence="5">Derf</strain>
        <tissue evidence="5">Whole organism</tissue>
    </source>
</reference>
<reference evidence="5" key="4">
    <citation type="journal article" date="2022" name="Res Sq">
        <title>Comparative Genomics Reveals Insights into the Divergent Evolution of Astigmatic Mites and Household Pest Adaptations.</title>
        <authorList>
            <person name="Xiong Q."/>
            <person name="Wan A.T.-Y."/>
            <person name="Liu X.-Y."/>
            <person name="Fung C.S.-H."/>
            <person name="Xiao X."/>
            <person name="Malainual N."/>
            <person name="Hou J."/>
            <person name="Wang L."/>
            <person name="Wang M."/>
            <person name="Yang K."/>
            <person name="Cui Y."/>
            <person name="Leung E."/>
            <person name="Nong W."/>
            <person name="Shin S.-K."/>
            <person name="Au S."/>
            <person name="Jeong K.Y."/>
            <person name="Chew F.T."/>
            <person name="Hui J."/>
            <person name="Leung T.F."/>
            <person name="Tungtrongchitr A."/>
            <person name="Zhong N."/>
            <person name="Liu Z."/>
            <person name="Tsui S."/>
        </authorList>
    </citation>
    <scope>NUCLEOTIDE SEQUENCE</scope>
    <source>
        <strain evidence="5">Derf</strain>
        <tissue evidence="5">Whole organism</tissue>
    </source>
</reference>
<dbReference type="Proteomes" id="UP000828236">
    <property type="component" value="Unassembled WGS sequence"/>
</dbReference>
<dbReference type="Proteomes" id="UP000790347">
    <property type="component" value="Unassembled WGS sequence"/>
</dbReference>
<dbReference type="PANTHER" id="PTHR12186:SF2">
    <property type="entry name" value="FGFR1 ONCOGENE PARTNER 2 HOMOLOG"/>
    <property type="match status" value="1"/>
</dbReference>
<evidence type="ECO:0000256" key="2">
    <source>
        <dbReference type="ARBA" id="ARBA00023054"/>
    </source>
</evidence>
<gene>
    <name evidence="5" type="primary">FGFR1OP2_2</name>
    <name evidence="5" type="ORF">DERF_013305</name>
    <name evidence="4" type="ORF">HUG17_6082</name>
</gene>